<evidence type="ECO:0000256" key="3">
    <source>
        <dbReference type="ARBA" id="ARBA00022483"/>
    </source>
</evidence>
<evidence type="ECO:0000256" key="2">
    <source>
        <dbReference type="ARBA" id="ARBA00022448"/>
    </source>
</evidence>
<dbReference type="EMBL" id="OU594943">
    <property type="protein sequence ID" value="CAG9284247.1"/>
    <property type="molecule type" value="Genomic_DNA"/>
</dbReference>
<gene>
    <name evidence="6" type="ORF">PTTT1_LOCUS25338</name>
</gene>
<dbReference type="InterPro" id="IPR016159">
    <property type="entry name" value="Cullin_repeat-like_dom_sf"/>
</dbReference>
<dbReference type="Proteomes" id="UP000836788">
    <property type="component" value="Chromosome 2"/>
</dbReference>
<evidence type="ECO:0000256" key="4">
    <source>
        <dbReference type="SAM" id="Coils"/>
    </source>
</evidence>
<evidence type="ECO:0000256" key="1">
    <source>
        <dbReference type="ARBA" id="ARBA00007210"/>
    </source>
</evidence>
<protein>
    <recommendedName>
        <fullName evidence="7">PH domain-containing protein</fullName>
    </recommendedName>
</protein>
<evidence type="ECO:0008006" key="7">
    <source>
        <dbReference type="Google" id="ProtNLM"/>
    </source>
</evidence>
<dbReference type="GO" id="GO:0008104">
    <property type="term" value="P:intracellular protein localization"/>
    <property type="evidence" value="ECO:0007669"/>
    <property type="project" value="TreeGrafter"/>
</dbReference>
<accession>A0A8J9X2X6</accession>
<dbReference type="InterPro" id="IPR033961">
    <property type="entry name" value="Exo84"/>
</dbReference>
<dbReference type="PANTHER" id="PTHR21426:SF12">
    <property type="entry name" value="EXOCYST COMPLEX COMPONENT 8"/>
    <property type="match status" value="1"/>
</dbReference>
<comment type="similarity">
    <text evidence="1">Belongs to the EXO84 family.</text>
</comment>
<proteinExistence type="inferred from homology"/>
<dbReference type="SUPFAM" id="SSF74788">
    <property type="entry name" value="Cullin repeat-like"/>
    <property type="match status" value="1"/>
</dbReference>
<reference evidence="6" key="1">
    <citation type="submission" date="2022-02" db="EMBL/GenBank/DDBJ databases">
        <authorList>
            <person name="Giguere J D."/>
        </authorList>
    </citation>
    <scope>NUCLEOTIDE SEQUENCE</scope>
    <source>
        <strain evidence="6">CCAP 1055/1</strain>
    </source>
</reference>
<feature type="region of interest" description="Disordered" evidence="5">
    <location>
        <begin position="215"/>
        <end position="278"/>
    </location>
</feature>
<dbReference type="GO" id="GO:0000145">
    <property type="term" value="C:exocyst"/>
    <property type="evidence" value="ECO:0007669"/>
    <property type="project" value="InterPro"/>
</dbReference>
<dbReference type="PANTHER" id="PTHR21426">
    <property type="entry name" value="EXOCYST COMPLEX COMPONENT 8"/>
    <property type="match status" value="1"/>
</dbReference>
<keyword evidence="3" id="KW-0268">Exocytosis</keyword>
<feature type="coiled-coil region" evidence="4">
    <location>
        <begin position="493"/>
        <end position="535"/>
    </location>
</feature>
<feature type="region of interest" description="Disordered" evidence="5">
    <location>
        <begin position="414"/>
        <end position="438"/>
    </location>
</feature>
<name>A0A8J9X2X6_PHATR</name>
<evidence type="ECO:0000313" key="6">
    <source>
        <dbReference type="EMBL" id="CAG9284247.1"/>
    </source>
</evidence>
<keyword evidence="2" id="KW-0813">Transport</keyword>
<evidence type="ECO:0000256" key="5">
    <source>
        <dbReference type="SAM" id="MobiDB-lite"/>
    </source>
</evidence>
<feature type="compositionally biased region" description="Polar residues" evidence="5">
    <location>
        <begin position="215"/>
        <end position="224"/>
    </location>
</feature>
<sequence>MNGKSSTDDEHVVFVPDASHLDRYLPQVNSFGTIRPFRGDDMPRVLDFESAEESPADGPLMFAEDEDTDGLMFPMYHFCLRGAFLFYFNVDDVDTESGPYVSYLNPPLGVLPLDNVSIEFPPGGRRIFREHAHSDARKGYELAVLHTPETKTNTEHTEDLEARPPAFLVAQSLGARERWAAALRDRAQRNQPTLLRAGYSKTTQSQAIGNAMSVSALQSASENPDPSIRDSDEDDNVPSRPVKLFSASPSNATEMKAHRTSSGGKRREKNSIRQQVLDASDDKDLANAVVEFGMAGFNEKRWMDNFFERNNDYDAPTKCRQMEQWQMDMKKSLKGAVLEQYDYFVQASGEMTTMGKEVAQLKAWIETQVDAFKEMKDIDFVSALKDIGKEESTKNELGMDGLYVSVEGKFDERSTSETSSITGSRRNKEAAEGDDEDAPVIDIPDWLNDVDEEITALIRECRYNDAIEMYIKAKNEVTDLLDKHERPTAYRLRKAQLEILENLQERLKILRQRVCNRLEEILRRKNEALRQSSKRERADVHSPVSTIVSPCALNDDVLYLQMLVKIGNSQQAAEAHTTRRSLLLLDTLHENPISGAGAVDLVIYSAQLSQSFFSCLASSVEGFLDLFMSPASHQQMDRAEEASLGEGSFQSHGANKTVPSGAMASVVLWCDSELTKFASAFGGSRILSNLALSPPPLEEHPRGPRVVGQNLEEEARLHGSKDRKNAIQVAAQCIDQAFLYATQNLDSVGLPLAPRLSECIRVRLKGCEAEVADLLDERWQHLIVDWRLGPLDDHIRM</sequence>
<organism evidence="6">
    <name type="scientific">Phaeodactylum tricornutum</name>
    <name type="common">Diatom</name>
    <dbReference type="NCBI Taxonomy" id="2850"/>
    <lineage>
        <taxon>Eukaryota</taxon>
        <taxon>Sar</taxon>
        <taxon>Stramenopiles</taxon>
        <taxon>Ochrophyta</taxon>
        <taxon>Bacillariophyta</taxon>
        <taxon>Bacillariophyceae</taxon>
        <taxon>Bacillariophycidae</taxon>
        <taxon>Naviculales</taxon>
        <taxon>Phaeodactylaceae</taxon>
        <taxon>Phaeodactylum</taxon>
    </lineage>
</organism>
<keyword evidence="4" id="KW-0175">Coiled coil</keyword>
<dbReference type="AlphaFoldDB" id="A0A8J9X2X6"/>
<dbReference type="GO" id="GO:0006887">
    <property type="term" value="P:exocytosis"/>
    <property type="evidence" value="ECO:0007669"/>
    <property type="project" value="UniProtKB-KW"/>
</dbReference>
<dbReference type="GO" id="GO:0006893">
    <property type="term" value="P:Golgi to plasma membrane transport"/>
    <property type="evidence" value="ECO:0007669"/>
    <property type="project" value="TreeGrafter"/>
</dbReference>